<gene>
    <name evidence="5" type="ORF">S12H4_48403</name>
</gene>
<dbReference type="AlphaFoldDB" id="X1UKH1"/>
<dbReference type="GO" id="GO:0006302">
    <property type="term" value="P:double-strand break repair"/>
    <property type="evidence" value="ECO:0007669"/>
    <property type="project" value="TreeGrafter"/>
</dbReference>
<evidence type="ECO:0000259" key="4">
    <source>
        <dbReference type="Pfam" id="PF17764"/>
    </source>
</evidence>
<reference evidence="5" key="1">
    <citation type="journal article" date="2014" name="Front. Microbiol.">
        <title>High frequency of phylogenetically diverse reductive dehalogenase-homologous genes in deep subseafloor sedimentary metagenomes.</title>
        <authorList>
            <person name="Kawai M."/>
            <person name="Futagami T."/>
            <person name="Toyoda A."/>
            <person name="Takaki Y."/>
            <person name="Nishi S."/>
            <person name="Hori S."/>
            <person name="Arai W."/>
            <person name="Tsubouchi T."/>
            <person name="Morono Y."/>
            <person name="Uchiyama I."/>
            <person name="Ito T."/>
            <person name="Fujiyama A."/>
            <person name="Inagaki F."/>
            <person name="Takami H."/>
        </authorList>
    </citation>
    <scope>NUCLEOTIDE SEQUENCE</scope>
    <source>
        <strain evidence="5">Expedition CK06-06</strain>
    </source>
</reference>
<dbReference type="Pfam" id="PF17764">
    <property type="entry name" value="PriA_3primeBD"/>
    <property type="match status" value="1"/>
</dbReference>
<dbReference type="GO" id="GO:0006310">
    <property type="term" value="P:DNA recombination"/>
    <property type="evidence" value="ECO:0007669"/>
    <property type="project" value="TreeGrafter"/>
</dbReference>
<dbReference type="Gene3D" id="3.40.1440.60">
    <property type="entry name" value="PriA, 3(prime) DNA-binding domain"/>
    <property type="match status" value="1"/>
</dbReference>
<comment type="caution">
    <text evidence="5">The sequence shown here is derived from an EMBL/GenBank/DDBJ whole genome shotgun (WGS) entry which is preliminary data.</text>
</comment>
<keyword evidence="1" id="KW-0547">Nucleotide-binding</keyword>
<protein>
    <recommendedName>
        <fullName evidence="4">Primosomal protein N' 3' DNA-binding domain-containing protein</fullName>
    </recommendedName>
</protein>
<dbReference type="PANTHER" id="PTHR30580:SF0">
    <property type="entry name" value="PRIMOSOMAL PROTEIN N"/>
    <property type="match status" value="1"/>
</dbReference>
<dbReference type="InterPro" id="IPR042115">
    <property type="entry name" value="PriA_3primeBD_sf"/>
</dbReference>
<proteinExistence type="predicted"/>
<evidence type="ECO:0000256" key="3">
    <source>
        <dbReference type="ARBA" id="ARBA00023125"/>
    </source>
</evidence>
<name>X1UKH1_9ZZZZ</name>
<organism evidence="5">
    <name type="scientific">marine sediment metagenome</name>
    <dbReference type="NCBI Taxonomy" id="412755"/>
    <lineage>
        <taxon>unclassified sequences</taxon>
        <taxon>metagenomes</taxon>
        <taxon>ecological metagenomes</taxon>
    </lineage>
</organism>
<evidence type="ECO:0000256" key="1">
    <source>
        <dbReference type="ARBA" id="ARBA00022741"/>
    </source>
</evidence>
<sequence>MDKSIPKIYVQIAVALPVSGTFTYTVTGDLADKAGVGKRVLVSFSGRKVTGYILRIIQHENRKGLKDIINIIDPYPLFPPNMVEFFEWLSSYYLYPIG</sequence>
<dbReference type="InterPro" id="IPR041222">
    <property type="entry name" value="PriA_3primeBD"/>
</dbReference>
<keyword evidence="2" id="KW-0067">ATP-binding</keyword>
<feature type="non-terminal residue" evidence="5">
    <location>
        <position position="98"/>
    </location>
</feature>
<dbReference type="GO" id="GO:0003677">
    <property type="term" value="F:DNA binding"/>
    <property type="evidence" value="ECO:0007669"/>
    <property type="project" value="UniProtKB-KW"/>
</dbReference>
<evidence type="ECO:0000256" key="2">
    <source>
        <dbReference type="ARBA" id="ARBA00022840"/>
    </source>
</evidence>
<evidence type="ECO:0000313" key="5">
    <source>
        <dbReference type="EMBL" id="GAJ04087.1"/>
    </source>
</evidence>
<dbReference type="EMBL" id="BARW01030250">
    <property type="protein sequence ID" value="GAJ04087.1"/>
    <property type="molecule type" value="Genomic_DNA"/>
</dbReference>
<dbReference type="GO" id="GO:0006270">
    <property type="term" value="P:DNA replication initiation"/>
    <property type="evidence" value="ECO:0007669"/>
    <property type="project" value="TreeGrafter"/>
</dbReference>
<dbReference type="GO" id="GO:0043138">
    <property type="term" value="F:3'-5' DNA helicase activity"/>
    <property type="evidence" value="ECO:0007669"/>
    <property type="project" value="TreeGrafter"/>
</dbReference>
<dbReference type="GO" id="GO:0005524">
    <property type="term" value="F:ATP binding"/>
    <property type="evidence" value="ECO:0007669"/>
    <property type="project" value="UniProtKB-KW"/>
</dbReference>
<accession>X1UKH1</accession>
<dbReference type="PANTHER" id="PTHR30580">
    <property type="entry name" value="PRIMOSOMAL PROTEIN N"/>
    <property type="match status" value="1"/>
</dbReference>
<feature type="domain" description="Primosomal protein N' 3' DNA-binding" evidence="4">
    <location>
        <begin position="11"/>
        <end position="98"/>
    </location>
</feature>
<keyword evidence="3" id="KW-0238">DNA-binding</keyword>